<evidence type="ECO:0000313" key="3">
    <source>
        <dbReference type="EMBL" id="MBJ3762585.1"/>
    </source>
</evidence>
<dbReference type="GO" id="GO:0016787">
    <property type="term" value="F:hydrolase activity"/>
    <property type="evidence" value="ECO:0007669"/>
    <property type="project" value="UniProtKB-KW"/>
</dbReference>
<feature type="signal peptide" evidence="1">
    <location>
        <begin position="1"/>
        <end position="18"/>
    </location>
</feature>
<name>A0A934MCJ9_9RHOB</name>
<sequence length="233" mass="24835">MKILVLILSILFPAAAPAQEGDCVVLLHGLARSSVSMEIMAEALQLNGFGTVNADYPSTEGTIEELVEAIVPKAVAACGDRRVHFVTHSMGGILVRAWLEENRPEHMGRVVMLGPPNKGSELVDAFGDLGPFEWLNGPAGLQLGTGPDSVPNRLGLPRFELGVIAGDRSLNPVYSSLIDGPDDGKVSVDSTKIAGMDDHIVLPVTHTFMMLSPMVIVQVVRFLRTGSFDHTAG</sequence>
<evidence type="ECO:0000313" key="4">
    <source>
        <dbReference type="Proteomes" id="UP000642488"/>
    </source>
</evidence>
<gene>
    <name evidence="3" type="ORF">ILP92_07495</name>
</gene>
<dbReference type="Pfam" id="PF00561">
    <property type="entry name" value="Abhydrolase_1"/>
    <property type="match status" value="1"/>
</dbReference>
<dbReference type="EMBL" id="JAEKPD010000007">
    <property type="protein sequence ID" value="MBJ3762585.1"/>
    <property type="molecule type" value="Genomic_DNA"/>
</dbReference>
<dbReference type="AlphaFoldDB" id="A0A934MCJ9"/>
<keyword evidence="3" id="KW-0378">Hydrolase</keyword>
<dbReference type="Proteomes" id="UP000642488">
    <property type="component" value="Unassembled WGS sequence"/>
</dbReference>
<protein>
    <submittedName>
        <fullName evidence="3">Alpha/beta fold hydrolase</fullName>
    </submittedName>
</protein>
<proteinExistence type="predicted"/>
<organism evidence="3 4">
    <name type="scientific">Palleronia pontilimi</name>
    <dbReference type="NCBI Taxonomy" id="1964209"/>
    <lineage>
        <taxon>Bacteria</taxon>
        <taxon>Pseudomonadati</taxon>
        <taxon>Pseudomonadota</taxon>
        <taxon>Alphaproteobacteria</taxon>
        <taxon>Rhodobacterales</taxon>
        <taxon>Roseobacteraceae</taxon>
        <taxon>Palleronia</taxon>
    </lineage>
</organism>
<dbReference type="SUPFAM" id="SSF53474">
    <property type="entry name" value="alpha/beta-Hydrolases"/>
    <property type="match status" value="1"/>
</dbReference>
<keyword evidence="1" id="KW-0732">Signal</keyword>
<evidence type="ECO:0000256" key="1">
    <source>
        <dbReference type="SAM" id="SignalP"/>
    </source>
</evidence>
<feature type="chain" id="PRO_5037620506" evidence="1">
    <location>
        <begin position="19"/>
        <end position="233"/>
    </location>
</feature>
<comment type="caution">
    <text evidence="3">The sequence shown here is derived from an EMBL/GenBank/DDBJ whole genome shotgun (WGS) entry which is preliminary data.</text>
</comment>
<dbReference type="PANTHER" id="PTHR37946">
    <property type="entry name" value="SLL1969 PROTEIN"/>
    <property type="match status" value="1"/>
</dbReference>
<dbReference type="InterPro" id="IPR000073">
    <property type="entry name" value="AB_hydrolase_1"/>
</dbReference>
<dbReference type="RefSeq" id="WP_198915765.1">
    <property type="nucleotide sequence ID" value="NZ_JAEKPD010000007.1"/>
</dbReference>
<accession>A0A934MCJ9</accession>
<reference evidence="3" key="1">
    <citation type="submission" date="2020-12" db="EMBL/GenBank/DDBJ databases">
        <title>Bacterial taxonomy.</title>
        <authorList>
            <person name="Pan X."/>
        </authorList>
    </citation>
    <scope>NUCLEOTIDE SEQUENCE</scope>
    <source>
        <strain evidence="3">KCTC 52957</strain>
    </source>
</reference>
<keyword evidence="4" id="KW-1185">Reference proteome</keyword>
<dbReference type="InterPro" id="IPR029058">
    <property type="entry name" value="AB_hydrolase_fold"/>
</dbReference>
<evidence type="ECO:0000259" key="2">
    <source>
        <dbReference type="Pfam" id="PF00561"/>
    </source>
</evidence>
<feature type="domain" description="AB hydrolase-1" evidence="2">
    <location>
        <begin position="24"/>
        <end position="137"/>
    </location>
</feature>
<dbReference type="PANTHER" id="PTHR37946:SF1">
    <property type="entry name" value="SLL1969 PROTEIN"/>
    <property type="match status" value="1"/>
</dbReference>
<dbReference type="Gene3D" id="3.40.50.1820">
    <property type="entry name" value="alpha/beta hydrolase"/>
    <property type="match status" value="1"/>
</dbReference>